<dbReference type="GO" id="GO:0005737">
    <property type="term" value="C:cytoplasm"/>
    <property type="evidence" value="ECO:0007669"/>
    <property type="project" value="TreeGrafter"/>
</dbReference>
<feature type="coiled-coil region" evidence="1">
    <location>
        <begin position="2266"/>
        <end position="2424"/>
    </location>
</feature>
<feature type="coiled-coil region" evidence="1">
    <location>
        <begin position="963"/>
        <end position="990"/>
    </location>
</feature>
<feature type="coiled-coil region" evidence="1">
    <location>
        <begin position="1866"/>
        <end position="1969"/>
    </location>
</feature>
<feature type="compositionally biased region" description="Low complexity" evidence="2">
    <location>
        <begin position="3065"/>
        <end position="3080"/>
    </location>
</feature>
<feature type="compositionally biased region" description="Polar residues" evidence="2">
    <location>
        <begin position="4095"/>
        <end position="4110"/>
    </location>
</feature>
<protein>
    <submittedName>
        <fullName evidence="3">Uncharacterized protein</fullName>
    </submittedName>
</protein>
<reference evidence="3 4" key="1">
    <citation type="journal article" date="2012" name="Genome Biol.">
        <title>The genome of the polar eukaryotic microalga coccomyxa subellipsoidea reveals traits of cold adaptation.</title>
        <authorList>
            <person name="Blanc G."/>
            <person name="Agarkova I."/>
            <person name="Grimwood J."/>
            <person name="Kuo A."/>
            <person name="Brueggeman A."/>
            <person name="Dunigan D."/>
            <person name="Gurnon J."/>
            <person name="Ladunga I."/>
            <person name="Lindquist E."/>
            <person name="Lucas S."/>
            <person name="Pangilinan J."/>
            <person name="Proschold T."/>
            <person name="Salamov A."/>
            <person name="Schmutz J."/>
            <person name="Weeks D."/>
            <person name="Yamada T."/>
            <person name="Claverie J.M."/>
            <person name="Grigoriev I."/>
            <person name="Van Etten J."/>
            <person name="Lomsadze A."/>
            <person name="Borodovsky M."/>
        </authorList>
    </citation>
    <scope>NUCLEOTIDE SEQUENCE [LARGE SCALE GENOMIC DNA]</scope>
    <source>
        <strain evidence="3 4">C-169</strain>
    </source>
</reference>
<proteinExistence type="predicted"/>
<feature type="compositionally biased region" description="Basic and acidic residues" evidence="2">
    <location>
        <begin position="39"/>
        <end position="49"/>
    </location>
</feature>
<dbReference type="eggNOG" id="ENOG502QWGN">
    <property type="taxonomic scope" value="Eukaryota"/>
</dbReference>
<feature type="compositionally biased region" description="Low complexity" evidence="2">
    <location>
        <begin position="3415"/>
        <end position="3440"/>
    </location>
</feature>
<feature type="region of interest" description="Disordered" evidence="2">
    <location>
        <begin position="29"/>
        <end position="58"/>
    </location>
</feature>
<evidence type="ECO:0000256" key="1">
    <source>
        <dbReference type="SAM" id="Coils"/>
    </source>
</evidence>
<evidence type="ECO:0000313" key="4">
    <source>
        <dbReference type="Proteomes" id="UP000007264"/>
    </source>
</evidence>
<feature type="coiled-coil region" evidence="1">
    <location>
        <begin position="2181"/>
        <end position="2236"/>
    </location>
</feature>
<dbReference type="EMBL" id="AGSI01000012">
    <property type="protein sequence ID" value="EIE21402.1"/>
    <property type="molecule type" value="Genomic_DNA"/>
</dbReference>
<feature type="compositionally biased region" description="Polar residues" evidence="2">
    <location>
        <begin position="3024"/>
        <end position="3048"/>
    </location>
</feature>
<feature type="compositionally biased region" description="Low complexity" evidence="2">
    <location>
        <begin position="660"/>
        <end position="675"/>
    </location>
</feature>
<dbReference type="Gene3D" id="1.10.287.1490">
    <property type="match status" value="2"/>
</dbReference>
<evidence type="ECO:0000256" key="2">
    <source>
        <dbReference type="SAM" id="MobiDB-lite"/>
    </source>
</evidence>
<feature type="compositionally biased region" description="Polar residues" evidence="2">
    <location>
        <begin position="794"/>
        <end position="816"/>
    </location>
</feature>
<feature type="compositionally biased region" description="Pro residues" evidence="2">
    <location>
        <begin position="1120"/>
        <end position="1135"/>
    </location>
</feature>
<feature type="compositionally biased region" description="Pro residues" evidence="2">
    <location>
        <begin position="4021"/>
        <end position="4030"/>
    </location>
</feature>
<feature type="compositionally biased region" description="Basic and acidic residues" evidence="2">
    <location>
        <begin position="629"/>
        <end position="653"/>
    </location>
</feature>
<feature type="region of interest" description="Disordered" evidence="2">
    <location>
        <begin position="886"/>
        <end position="939"/>
    </location>
</feature>
<name>I0YSN3_COCSC</name>
<feature type="coiled-coil region" evidence="1">
    <location>
        <begin position="716"/>
        <end position="746"/>
    </location>
</feature>
<feature type="compositionally biased region" description="Low complexity" evidence="2">
    <location>
        <begin position="3384"/>
        <end position="3396"/>
    </location>
</feature>
<sequence>MTDLRESYCGSEASFTTVQRHAAAIVQALQPEEPASPEVESREHSREEASLPSSPDAIASQEKILLAARLQEDTDAADTRDLLQSTTFPEGNGKGCVPIPICTIESHRDLLKRAEAAKQRCQTLEAELLLEKEHAEQHADALQEVVQRAQAAEDRADEMAMELAAASDNSERFLLENAALQDRVATLEKNLQDTRGDQGRSAQSAWQDPQPGTTDNVQQSPALTPAAGVGAAEVRGADTETGRKRARHSRSGGVVPRTLGFEDADSCAAGQAMLPPADLPSVPGLDNDATAEGAHGKPLGLTEVKTTGNEGERKAASSASSESEEESASGGGAAAAAAKALARVMRLHSEQAQLQRAIQAMTSERVALMVRHEAVLGRLEEALQENSSLQALLLEQANQVGALGAAQEAISHQVEAQKQLQSLQEHGLQSQVLQLQQQVEGSEEAAAKWAETHDALQVMHGKLQHERELVIALQNEKTALQDRLEAAQQTPPRVREAEARLRSERARIEALLAENAALSMRAQQLQEAAALQDSPLPLTAECGQQMREQAFLEGHWQGDEVEPRDQLYMISMALQHEQQRGSHLKAQLEAVSEQLLEAQQALLDEQLRADHLAGQRDSLGRTLQQAQKALHDSERERGRPWSADDARQADVHRWAAGRQARALPVDPAAAASTEATPEKAGRPKQPVGQGSPGSQQKLSPGRERMARELGQARQWLVEAVDHRNALQQQQQELQGQVSALQEALQRAGGAAQAIPEAPAATPAQGGRISDSALASLVESTPSDLGDWHTQLQRTGPQELSFASPSSRGDSALTQRPSVAGRCQPRPAVTPLSAHISALHHRLNTPLSAAACARLDLGSILGSGSGSASSLSRGWTPSAWDSAALQQTAAANGRDQGSASGSSGPGLTPAADALNPLFDEAPTSSKSAAEKTAKAGTTRFAAASERQEEVANMQETINQQSAAADQCRLAQAELEAQLRDALRKISALTVALEVATAEAQAARNLAAAAGEDAVAAKLVSEELSLQLENAHEQLSLAQQEARRLMDAQVSALAPCTGPAEDTSATDALMARVRAQNMALRATLDSLAMARSELAASQADTRQLSRIIEALHANHLRRSLAPPQPSPARSAPRPPQAAPGAGSAMHCGSSGGRNWPQSAGSPLGATASQGGGASLQFQEGEVWDQLALKSSRLEALEAELEVARSQNAEWHRLMALYDRERAAAADQRRQIQELEQQVEASRSELPTPQEQEAASDAAEEGQERQEHLMTELAQAQSELAALSQDLQAARLDAQTSQRETQRACSALVDDEAAKAEIERYTRDLQAACHDREEELARMKGQLAAEQAEKDNLGVALGDLQAESERLRAEVADQAAELAKLQLERCSLQDSLNTAAAKLAAVPALQQQLAVARGELQGLERALHEQGGTEAALKEQVATLSRRLDGSQKEAEAAETAAAGLKTELAHASERAAGLQGLFDAAHETAEGRTAAQLHVAAMEGQLADSHAEAHAEQTALDAVREELARSHEHAASLQALLDAAHETSEECAALKEQVSKLGGQLAGSQAEADAAHKSSAELRIQLAQSQEHTASLQALLDAAHGCAEECAALKEQVAALEEQLTARQAQADAACEASEALEIELAQSREQAASLQDLLDAAHGTSEECAALKEQVGWLEGQLAARQAQADAACEALEALEIELAESCEQAEKQSQECAVLREQISNLVGNLAARRAEVDAARQASAALDAELAQSHEQAANLQKLLDAAERRAEEHAALRVQQISALQGQLVASQAQVNAACKASGAVENELEQSREHAASLQKLLDAAHEASKEVAALRQQIGTLSGQLSASRAKAAAAQSASATQQRELSQSQDRAASLQKLLDAAHEAAAQQDTLTQQLAAVTNQLDTSKADAEAARTLAESLEEQLAQSREHSASVQKLLDAADEVAAQQEALNQQIAAVTGQLESSKAETEAARAGADSREMLLESRTHSASLQRLVDAAHEAAGQRDTLTQQLAAVTSQLGADMAEAQAARSAVTSLEEQLAQSREHSVSLQKLLDPAHEAAGLRDTLTQQLAALTSQLAASMVEAQAARSAVTSLEEQLAQSREHSVSLQKLLDAAHDTAEISAAEAASLHGSSAEPLELAKRLCSAQQSLAASQEEVRALQQAAAGAAQVTATLESDISRLQEENLGLCEEISQWQERAAGLVGAVAALESEIRELRAAAEVAADAAERAQRSTVDARAAEAAEQSRALEAATAMAAGGARRIAELEAEQTALRSEAASASAAAAEAEDKVQTLILTLMEAHKEMSAERASAQQERAQFLAKHDQSLSQLAVECEAARSEAAESASKVNQLQEQLGEVREQLRKATVEKQRHQQRAALLNESVQELQDELFQVKASVEAMSQDLQEKHAALRAEADGLRQLATDRGAAIKVLERAAEVQEARLRAEARGHAQAAAALRDEVSATNARADGLQKLFDFAQAEIAGNASTLSADQAREAWEKLRAAELQHWAELLQAEQQVTSLLRQRITALEADTAEQRKQLSRAQSDSAAADRRAADLAEQCSLAEARSTKMQLRIEELSGQLSGMRAENEKITAQRRAQEKKSAEVKHMVASILEDAADLESRARRADVARQAAVEQLARVRSAAASMCEEAADAAAALEAAAAERQAAEAESEQLAQHVSAQQAELQSLRAKSALLQSALSAEKSRAEAATASVQAALQAALLDLDNSRTLLEDTQARLAGAEEDLETSEQIRGLERKRADEAQEELEAVREALQAAELNTHSLRRQLHEAQARARAGEENHAEALASAEKHKVWAEALAAKLRSAGTDLAALEAERIAALWKADAPLKALQHRPEQLQRRAEAAEKQASMAAAEADERLAQVKAQVAEQDGELQRIGRENAVEREALRREVQSIRDALQRAQAQQEHAQAASSASQAEAGSLRMQLAGAQALCQQLEQDVADAQNGEQAAAAALQDARQELAATQRRAATLGLRLGDSRARLQRLQAAQAAAAWQLPEASSTSPDAAADISSNAEEQKSATSVPEGEEMVQELQRQLEDAQAALSAQAEAAAQEQARRRDAEEQCAAAHAEARQLWQELQDLQGRLREAEAAAVSASAEATELQGALAAAQEAKAAAQATAEEAAAVSDALSHRASEAQGEMSRAQALAKKALAECAASKATHAGELTALRQQCASLDAAAADLEEQLRQERHSRATEVAAAHNAQIKLAEACATSGASGECSAQQYGAEQEAEIQSLEAMELSSELAAKEGRVQELLTSVASLQEENARLWDEAQQGLSLADNMAEMHQRFQEELDNVARLKEMNQENACLRQENTSLRAALAHATPHALSGHPPDAADADGLGSLPRNLGSAFTLAAQQSDSSAPSSPTGTVGDAASTRQEPGSCPGAASGSEVSSGAASPARPSAEAASSGVGPLFLAFDSSPSPDRTAPGLHSKPGTSQGRAIRYWQTAAASGDGEEAAQQLTPVFVQPTPQAIPAWREESIRQGASVENTPRSAAEHAHHLVAQLSAQVAAVRTSAERQPPAVSIQTPPPSRLRHSSGASITLPEAQEGTSEIGTAGQPGADQQCTPSGGNAAGDGDGGLVRRLRAQLGRLSGNRGGCPPGTPMSLAADRRVAFLRAIDRLEAIQAENSRLWAALESQSTAQASKAGASGSAAGVCEQYAAMCQRMEAILRERADVAARLSAAQVMMQQLQGAVETLGQENGRLAAQVAQLQHSAAGTEQAHSNAAAAEAQDLRAEVQRLKLERKLTKAVAKVAVAIVSDMCSGGADAVNVALRLGELMRAHQELLNRMGIAPMWATLLALAHNPPKPAGQVSAELAASEAQAATLQEQLQKQAQRASRYKERARQLEDVVIRLRQQTRDSEDGCATAAAAHDDALLSAAREVAGVGRALCEALPQLCTEEATPPDANCSTCIDCHALLHLQVDRLKCLVHRVTLQQLLGQDYAQPPQPPSGHLHALLEQPPDRGISAESVADRILEWAADRRPQKPAALPQPPAPPSPLADHDLPRSSPCLNADGPRFAATLAEVGSGQEDESGTQSEAYGRRAGARGRGRGTWRDGDDSGAASVSNSDRAEASSSFGSPAKDTSADSSQRRAVEADQEAEEAFVAHGDEGQALPEAGSAAGQARAADVGHLTPTAMHAGARVAEARAKAAKLGAQLDRVLAVRAGGPLG</sequence>
<dbReference type="Proteomes" id="UP000007264">
    <property type="component" value="Unassembled WGS sequence"/>
</dbReference>
<feature type="compositionally biased region" description="Low complexity" evidence="2">
    <location>
        <begin position="4149"/>
        <end position="4158"/>
    </location>
</feature>
<evidence type="ECO:0000313" key="3">
    <source>
        <dbReference type="EMBL" id="EIE21402.1"/>
    </source>
</evidence>
<dbReference type="OrthoDB" id="10645056at2759"/>
<dbReference type="SUPFAM" id="SSF57997">
    <property type="entry name" value="Tropomyosin"/>
    <property type="match status" value="1"/>
</dbReference>
<organism evidence="3 4">
    <name type="scientific">Coccomyxa subellipsoidea (strain C-169)</name>
    <name type="common">Green microalga</name>
    <dbReference type="NCBI Taxonomy" id="574566"/>
    <lineage>
        <taxon>Eukaryota</taxon>
        <taxon>Viridiplantae</taxon>
        <taxon>Chlorophyta</taxon>
        <taxon>core chlorophytes</taxon>
        <taxon>Trebouxiophyceae</taxon>
        <taxon>Trebouxiophyceae incertae sedis</taxon>
        <taxon>Coccomyxaceae</taxon>
        <taxon>Coccomyxa</taxon>
        <taxon>Coccomyxa subellipsoidea</taxon>
    </lineage>
</organism>
<dbReference type="GO" id="GO:0032982">
    <property type="term" value="C:myosin filament"/>
    <property type="evidence" value="ECO:0007669"/>
    <property type="project" value="TreeGrafter"/>
</dbReference>
<feature type="region of interest" description="Disordered" evidence="2">
    <location>
        <begin position="192"/>
        <end position="259"/>
    </location>
</feature>
<dbReference type="GO" id="GO:0051015">
    <property type="term" value="F:actin filament binding"/>
    <property type="evidence" value="ECO:0007669"/>
    <property type="project" value="TreeGrafter"/>
</dbReference>
<feature type="region of interest" description="Disordered" evidence="2">
    <location>
        <begin position="3352"/>
        <end position="3372"/>
    </location>
</feature>
<dbReference type="GO" id="GO:0016460">
    <property type="term" value="C:myosin II complex"/>
    <property type="evidence" value="ECO:0007669"/>
    <property type="project" value="TreeGrafter"/>
</dbReference>
<feature type="coiled-coil region" evidence="1">
    <location>
        <begin position="1747"/>
        <end position="1774"/>
    </location>
</feature>
<dbReference type="PANTHER" id="PTHR45615:SF80">
    <property type="entry name" value="GRIP DOMAIN-CONTAINING PROTEIN"/>
    <property type="match status" value="1"/>
</dbReference>
<feature type="coiled-coil region" evidence="1">
    <location>
        <begin position="463"/>
        <end position="528"/>
    </location>
</feature>
<keyword evidence="1" id="KW-0175">Coiled coil</keyword>
<comment type="caution">
    <text evidence="3">The sequence shown here is derived from an EMBL/GenBank/DDBJ whole genome shotgun (WGS) entry which is preliminary data.</text>
</comment>
<dbReference type="KEGG" id="csl:COCSUDRAFT_66866"/>
<feature type="coiled-coil region" evidence="1">
    <location>
        <begin position="2656"/>
        <end position="2697"/>
    </location>
</feature>
<feature type="region of interest" description="Disordered" evidence="2">
    <location>
        <begin position="1236"/>
        <end position="1262"/>
    </location>
</feature>
<feature type="coiled-coil region" evidence="1">
    <location>
        <begin position="2730"/>
        <end position="3000"/>
    </location>
</feature>
<feature type="region of interest" description="Disordered" evidence="2">
    <location>
        <begin position="3384"/>
        <end position="3470"/>
    </location>
</feature>
<feature type="coiled-coil region" evidence="1">
    <location>
        <begin position="3754"/>
        <end position="3781"/>
    </location>
</feature>
<feature type="compositionally biased region" description="Low complexity" evidence="2">
    <location>
        <begin position="683"/>
        <end position="697"/>
    </location>
</feature>
<keyword evidence="4" id="KW-1185">Reference proteome</keyword>
<feature type="region of interest" description="Disordered" evidence="2">
    <location>
        <begin position="1117"/>
        <end position="1170"/>
    </location>
</feature>
<feature type="coiled-coil region" evidence="1">
    <location>
        <begin position="3840"/>
        <end position="3888"/>
    </location>
</feature>
<gene>
    <name evidence="3" type="ORF">COCSUDRAFT_66866</name>
</gene>
<accession>I0YSN3</accession>
<feature type="compositionally biased region" description="Polar residues" evidence="2">
    <location>
        <begin position="886"/>
        <end position="901"/>
    </location>
</feature>
<feature type="coiled-coil region" evidence="1">
    <location>
        <begin position="1019"/>
        <end position="1046"/>
    </location>
</feature>
<feature type="region of interest" description="Disordered" evidence="2">
    <location>
        <begin position="272"/>
        <end position="332"/>
    </location>
</feature>
<dbReference type="STRING" id="574566.I0YSN3"/>
<dbReference type="PANTHER" id="PTHR45615">
    <property type="entry name" value="MYOSIN HEAVY CHAIN, NON-MUSCLE"/>
    <property type="match status" value="1"/>
</dbReference>
<feature type="coiled-coil region" evidence="1">
    <location>
        <begin position="3273"/>
        <end position="3348"/>
    </location>
</feature>
<feature type="region of interest" description="Disordered" evidence="2">
    <location>
        <begin position="3021"/>
        <end position="3091"/>
    </location>
</feature>
<feature type="compositionally biased region" description="Polar residues" evidence="2">
    <location>
        <begin position="200"/>
        <end position="222"/>
    </location>
</feature>
<dbReference type="RefSeq" id="XP_005645946.1">
    <property type="nucleotide sequence ID" value="XM_005645889.1"/>
</dbReference>
<feature type="coiled-coil region" evidence="1">
    <location>
        <begin position="1326"/>
        <end position="1468"/>
    </location>
</feature>
<feature type="region of interest" description="Disordered" evidence="2">
    <location>
        <begin position="618"/>
        <end position="707"/>
    </location>
</feature>
<feature type="coiled-coil region" evidence="1">
    <location>
        <begin position="2579"/>
        <end position="2606"/>
    </location>
</feature>
<dbReference type="GO" id="GO:0000146">
    <property type="term" value="F:microfilament motor activity"/>
    <property type="evidence" value="ECO:0007669"/>
    <property type="project" value="TreeGrafter"/>
</dbReference>
<feature type="region of interest" description="Disordered" evidence="2">
    <location>
        <begin position="3546"/>
        <end position="3610"/>
    </location>
</feature>
<dbReference type="GeneID" id="17039386"/>
<feature type="region of interest" description="Disordered" evidence="2">
    <location>
        <begin position="4015"/>
        <end position="4158"/>
    </location>
</feature>
<feature type="coiled-coil region" evidence="1">
    <location>
        <begin position="1597"/>
        <end position="1718"/>
    </location>
</feature>
<feature type="region of interest" description="Disordered" evidence="2">
    <location>
        <begin position="794"/>
        <end position="825"/>
    </location>
</feature>
<feature type="compositionally biased region" description="Polar residues" evidence="2">
    <location>
        <begin position="1236"/>
        <end position="1246"/>
    </location>
</feature>
<feature type="coiled-coil region" evidence="1">
    <location>
        <begin position="1807"/>
        <end position="1837"/>
    </location>
</feature>